<dbReference type="Proteomes" id="UP000077271">
    <property type="component" value="Unassembled WGS sequence"/>
</dbReference>
<sequence length="75" mass="8828">MKLLEAVKQPGLYRLWNSRGKEVTEALFFNEILKSIVDDGNDWDPGTFNWYLEDEINFADWQKIEVEVLPIVIVK</sequence>
<evidence type="ECO:0000313" key="2">
    <source>
        <dbReference type="Proteomes" id="UP000077271"/>
    </source>
</evidence>
<proteinExistence type="predicted"/>
<gene>
    <name evidence="1" type="ORF">AWH48_15775</name>
</gene>
<evidence type="ECO:0000313" key="1">
    <source>
        <dbReference type="EMBL" id="OAH59204.1"/>
    </source>
</evidence>
<comment type="caution">
    <text evidence="1">The sequence shown here is derived from an EMBL/GenBank/DDBJ whole genome shotgun (WGS) entry which is preliminary data.</text>
</comment>
<dbReference type="AlphaFoldDB" id="A0A177L1D3"/>
<dbReference type="OrthoDB" id="2978027at2"/>
<protein>
    <submittedName>
        <fullName evidence="1">Uncharacterized protein</fullName>
    </submittedName>
</protein>
<dbReference type="EMBL" id="LQWZ01000004">
    <property type="protein sequence ID" value="OAH59204.1"/>
    <property type="molecule type" value="Genomic_DNA"/>
</dbReference>
<accession>A0A177L1D3</accession>
<name>A0A177L1D3_9BACI</name>
<dbReference type="RefSeq" id="WP_018392622.1">
    <property type="nucleotide sequence ID" value="NZ_LQWZ01000004.1"/>
</dbReference>
<reference evidence="1 2" key="1">
    <citation type="submission" date="2016-01" db="EMBL/GenBank/DDBJ databases">
        <title>Investigation of taxonomic status of Bacillus aminovorans.</title>
        <authorList>
            <person name="Verma A."/>
            <person name="Pal Y."/>
            <person name="Krishnamurthi S."/>
        </authorList>
    </citation>
    <scope>NUCLEOTIDE SEQUENCE [LARGE SCALE GENOMIC DNA]</scope>
    <source>
        <strain evidence="1 2">DSM 4337</strain>
    </source>
</reference>
<organism evidence="1 2">
    <name type="scientific">Domibacillus aminovorans</name>
    <dbReference type="NCBI Taxonomy" id="29332"/>
    <lineage>
        <taxon>Bacteria</taxon>
        <taxon>Bacillati</taxon>
        <taxon>Bacillota</taxon>
        <taxon>Bacilli</taxon>
        <taxon>Bacillales</taxon>
        <taxon>Bacillaceae</taxon>
        <taxon>Domibacillus</taxon>
    </lineage>
</organism>